<dbReference type="EMBL" id="JANBUM010000171">
    <property type="protein sequence ID" value="KAJ2782582.1"/>
    <property type="molecule type" value="Genomic_DNA"/>
</dbReference>
<accession>A0A9W8HCN6</accession>
<evidence type="ECO:0000313" key="2">
    <source>
        <dbReference type="EMBL" id="KAJ2782582.1"/>
    </source>
</evidence>
<feature type="region of interest" description="Disordered" evidence="1">
    <location>
        <begin position="34"/>
        <end position="56"/>
    </location>
</feature>
<evidence type="ECO:0000313" key="3">
    <source>
        <dbReference type="Proteomes" id="UP001140172"/>
    </source>
</evidence>
<gene>
    <name evidence="2" type="ORF">GGI15_002864</name>
</gene>
<dbReference type="AlphaFoldDB" id="A0A9W8HCN6"/>
<feature type="region of interest" description="Disordered" evidence="1">
    <location>
        <begin position="72"/>
        <end position="104"/>
    </location>
</feature>
<name>A0A9W8HCN6_9FUNG</name>
<comment type="caution">
    <text evidence="2">The sequence shown here is derived from an EMBL/GenBank/DDBJ whole genome shotgun (WGS) entry which is preliminary data.</text>
</comment>
<proteinExistence type="predicted"/>
<feature type="compositionally biased region" description="Basic and acidic residues" evidence="1">
    <location>
        <begin position="38"/>
        <end position="47"/>
    </location>
</feature>
<sequence>MLAFITAITLVAIVIGGSFGWFSAVAVGAIDAAIPDNTHPDTDDKGRHPAPSSIASIPQRVELVLRDVQNDFSDSKNAKTTSVQQQQPDIWTRRRGTALSSLRP</sequence>
<organism evidence="2 3">
    <name type="scientific">Coemansia interrupta</name>
    <dbReference type="NCBI Taxonomy" id="1126814"/>
    <lineage>
        <taxon>Eukaryota</taxon>
        <taxon>Fungi</taxon>
        <taxon>Fungi incertae sedis</taxon>
        <taxon>Zoopagomycota</taxon>
        <taxon>Kickxellomycotina</taxon>
        <taxon>Kickxellomycetes</taxon>
        <taxon>Kickxellales</taxon>
        <taxon>Kickxellaceae</taxon>
        <taxon>Coemansia</taxon>
    </lineage>
</organism>
<evidence type="ECO:0000256" key="1">
    <source>
        <dbReference type="SAM" id="MobiDB-lite"/>
    </source>
</evidence>
<reference evidence="2" key="1">
    <citation type="submission" date="2022-07" db="EMBL/GenBank/DDBJ databases">
        <title>Phylogenomic reconstructions and comparative analyses of Kickxellomycotina fungi.</title>
        <authorList>
            <person name="Reynolds N.K."/>
            <person name="Stajich J.E."/>
            <person name="Barry K."/>
            <person name="Grigoriev I.V."/>
            <person name="Crous P."/>
            <person name="Smith M.E."/>
        </authorList>
    </citation>
    <scope>NUCLEOTIDE SEQUENCE</scope>
    <source>
        <strain evidence="2">BCRC 34489</strain>
    </source>
</reference>
<dbReference type="Proteomes" id="UP001140172">
    <property type="component" value="Unassembled WGS sequence"/>
</dbReference>
<keyword evidence="3" id="KW-1185">Reference proteome</keyword>
<feature type="compositionally biased region" description="Polar residues" evidence="1">
    <location>
        <begin position="78"/>
        <end position="89"/>
    </location>
</feature>
<protein>
    <submittedName>
        <fullName evidence="2">Uncharacterized protein</fullName>
    </submittedName>
</protein>